<dbReference type="PANTHER" id="PTHR37984:SF11">
    <property type="entry name" value="INTEGRASE CATALYTIC DOMAIN-CONTAINING PROTEIN"/>
    <property type="match status" value="1"/>
</dbReference>
<evidence type="ECO:0000256" key="3">
    <source>
        <dbReference type="ARBA" id="ARBA00022908"/>
    </source>
</evidence>
<evidence type="ECO:0000313" key="5">
    <source>
        <dbReference type="EMBL" id="GFS15950.1"/>
    </source>
</evidence>
<keyword evidence="1" id="KW-0460">Magnesium</keyword>
<dbReference type="InterPro" id="IPR001969">
    <property type="entry name" value="Aspartic_peptidase_AS"/>
</dbReference>
<dbReference type="CDD" id="cd01647">
    <property type="entry name" value="RT_LTR"/>
    <property type="match status" value="1"/>
</dbReference>
<dbReference type="EMBL" id="BMAT01009891">
    <property type="protein sequence ID" value="GFS15950.1"/>
    <property type="molecule type" value="Genomic_DNA"/>
</dbReference>
<dbReference type="PANTHER" id="PTHR37984">
    <property type="entry name" value="PROTEIN CBG26694"/>
    <property type="match status" value="1"/>
</dbReference>
<evidence type="ECO:0000313" key="6">
    <source>
        <dbReference type="Proteomes" id="UP000762676"/>
    </source>
</evidence>
<evidence type="ECO:0000259" key="4">
    <source>
        <dbReference type="PROSITE" id="PS50878"/>
    </source>
</evidence>
<reference evidence="5 6" key="1">
    <citation type="journal article" date="2021" name="Elife">
        <title>Chloroplast acquisition without the gene transfer in kleptoplastic sea slugs, Plakobranchus ocellatus.</title>
        <authorList>
            <person name="Maeda T."/>
            <person name="Takahashi S."/>
            <person name="Yoshida T."/>
            <person name="Shimamura S."/>
            <person name="Takaki Y."/>
            <person name="Nagai Y."/>
            <person name="Toyoda A."/>
            <person name="Suzuki Y."/>
            <person name="Arimoto A."/>
            <person name="Ishii H."/>
            <person name="Satoh N."/>
            <person name="Nishiyama T."/>
            <person name="Hasebe M."/>
            <person name="Maruyama T."/>
            <person name="Minagawa J."/>
            <person name="Obokata J."/>
            <person name="Shigenobu S."/>
        </authorList>
    </citation>
    <scope>NUCLEOTIDE SEQUENCE [LARGE SCALE GENOMIC DNA]</scope>
</reference>
<dbReference type="InterPro" id="IPR043128">
    <property type="entry name" value="Rev_trsase/Diguanyl_cyclase"/>
</dbReference>
<dbReference type="InterPro" id="IPR000477">
    <property type="entry name" value="RT_dom"/>
</dbReference>
<name>A0AAV4J239_9GAST</name>
<dbReference type="FunFam" id="3.30.70.270:FF:000026">
    <property type="entry name" value="Transposon Ty3-G Gag-Pol polyprotein"/>
    <property type="match status" value="1"/>
</dbReference>
<gene>
    <name evidence="5" type="ORF">ElyMa_004946300</name>
</gene>
<comment type="caution">
    <text evidence="5">The sequence shown here is derived from an EMBL/GenBank/DDBJ whole genome shotgun (WGS) entry which is preliminary data.</text>
</comment>
<keyword evidence="3" id="KW-0229">DNA integration</keyword>
<dbReference type="InterPro" id="IPR021109">
    <property type="entry name" value="Peptidase_aspartic_dom_sf"/>
</dbReference>
<dbReference type="InterPro" id="IPR043502">
    <property type="entry name" value="DNA/RNA_pol_sf"/>
</dbReference>
<dbReference type="GO" id="GO:0015074">
    <property type="term" value="P:DNA integration"/>
    <property type="evidence" value="ECO:0007669"/>
    <property type="project" value="UniProtKB-KW"/>
</dbReference>
<dbReference type="SUPFAM" id="SSF50630">
    <property type="entry name" value="Acid proteases"/>
    <property type="match status" value="1"/>
</dbReference>
<dbReference type="Gene3D" id="3.10.10.10">
    <property type="entry name" value="HIV Type 1 Reverse Transcriptase, subunit A, domain 1"/>
    <property type="match status" value="1"/>
</dbReference>
<dbReference type="FunFam" id="3.10.10.10:FF:000003">
    <property type="entry name" value="Retrovirus-related Pol polyprotein from transposon 297-like Protein"/>
    <property type="match status" value="1"/>
</dbReference>
<dbReference type="Gene3D" id="2.40.70.10">
    <property type="entry name" value="Acid Proteases"/>
    <property type="match status" value="1"/>
</dbReference>
<dbReference type="InterPro" id="IPR041577">
    <property type="entry name" value="RT_RNaseH_2"/>
</dbReference>
<dbReference type="GO" id="GO:0004190">
    <property type="term" value="F:aspartic-type endopeptidase activity"/>
    <property type="evidence" value="ECO:0007669"/>
    <property type="project" value="InterPro"/>
</dbReference>
<dbReference type="GO" id="GO:0006508">
    <property type="term" value="P:proteolysis"/>
    <property type="evidence" value="ECO:0007669"/>
    <property type="project" value="InterPro"/>
</dbReference>
<dbReference type="InterPro" id="IPR050951">
    <property type="entry name" value="Retrovirus_Pol_polyprotein"/>
</dbReference>
<proteinExistence type="predicted"/>
<organism evidence="5 6">
    <name type="scientific">Elysia marginata</name>
    <dbReference type="NCBI Taxonomy" id="1093978"/>
    <lineage>
        <taxon>Eukaryota</taxon>
        <taxon>Metazoa</taxon>
        <taxon>Spiralia</taxon>
        <taxon>Lophotrochozoa</taxon>
        <taxon>Mollusca</taxon>
        <taxon>Gastropoda</taxon>
        <taxon>Heterobranchia</taxon>
        <taxon>Euthyneura</taxon>
        <taxon>Panpulmonata</taxon>
        <taxon>Sacoglossa</taxon>
        <taxon>Placobranchoidea</taxon>
        <taxon>Plakobranchidae</taxon>
        <taxon>Elysia</taxon>
    </lineage>
</organism>
<keyword evidence="2" id="KW-0694">RNA-binding</keyword>
<dbReference type="PROSITE" id="PS00141">
    <property type="entry name" value="ASP_PROTEASE"/>
    <property type="match status" value="1"/>
</dbReference>
<dbReference type="SUPFAM" id="SSF56672">
    <property type="entry name" value="DNA/RNA polymerases"/>
    <property type="match status" value="1"/>
</dbReference>
<evidence type="ECO:0000256" key="2">
    <source>
        <dbReference type="ARBA" id="ARBA00022884"/>
    </source>
</evidence>
<feature type="domain" description="Reverse transcriptase" evidence="4">
    <location>
        <begin position="342"/>
        <end position="519"/>
    </location>
</feature>
<accession>A0AAV4J239</accession>
<dbReference type="AlphaFoldDB" id="A0AAV4J239"/>
<dbReference type="Pfam" id="PF00078">
    <property type="entry name" value="RVT_1"/>
    <property type="match status" value="1"/>
</dbReference>
<dbReference type="Gene3D" id="3.30.70.270">
    <property type="match status" value="2"/>
</dbReference>
<dbReference type="GO" id="GO:0003723">
    <property type="term" value="F:RNA binding"/>
    <property type="evidence" value="ECO:0007669"/>
    <property type="project" value="UniProtKB-KW"/>
</dbReference>
<evidence type="ECO:0000256" key="1">
    <source>
        <dbReference type="ARBA" id="ARBA00022842"/>
    </source>
</evidence>
<keyword evidence="6" id="KW-1185">Reference proteome</keyword>
<dbReference type="Proteomes" id="UP000762676">
    <property type="component" value="Unassembled WGS sequence"/>
</dbReference>
<dbReference type="Pfam" id="PF17919">
    <property type="entry name" value="RT_RNaseH_2"/>
    <property type="match status" value="1"/>
</dbReference>
<protein>
    <submittedName>
        <fullName evidence="5">Transposon Ty3-G Gag-Pol polyprotein</fullName>
    </submittedName>
</protein>
<sequence length="629" mass="70890">MKQLATENVDQFHVRLRTQAALCSFTDVDREILAQLIEGVNSSKLRKKTLRDRLTLTQFLSEARNEELTEAQTREIERTDQACAINNKTKSVKVHKQPAPTTMKPKQNYSAVCRNCGGIYPHPQSKPCPARGKICAACKKPNHFARVCRSKLKTENVRQLEDNRHNESNSEDIFSMKSNKGVPTATIKLNNETVSCVVDTGASVNIITKQTFDRFRKKPVLSPSSTAIFSYNSDQKLSVLGCFTTNTTHKENKIFAKFYVVDGNRSCSNLLSGATSEKLGLIKFLNQIKVPAELYRGFGKIKNIKVKLHIDDKVQPRFQAHRRIPYNVRKDLEKELQRLEEQDIIENVVGPTPRVSPIVVVPKKTGGVRLCVDMREANKAIKRERHCMPTIEDLINEMNGSTVFSRIDLHQAFHQLELAEESRFITTFSTHVGLKRFKRLIFGVNAAPELFQHALGEILQGIPGVTHYIDDIIIHGADKAAHDTSLSQTLNRLQERGATLNKEKCLFGVNKLTFLGHTFGQEGISPEPQKIQAIVNTKKPSSVSELRSFLGMTQFVSRYIESYSTITEPLRKLTRNSQKWQWGKDQNKAFNKLKDKLTQVGVMAYFDPKKETGILVDASPCGLGQSLPS</sequence>
<dbReference type="PROSITE" id="PS50878">
    <property type="entry name" value="RT_POL"/>
    <property type="match status" value="1"/>
</dbReference>